<evidence type="ECO:0000256" key="2">
    <source>
        <dbReference type="SAM" id="SignalP"/>
    </source>
</evidence>
<gene>
    <name evidence="3" type="ORF">DFH07DRAFT_1061393</name>
</gene>
<feature type="chain" id="PRO_5042242656" evidence="2">
    <location>
        <begin position="19"/>
        <end position="116"/>
    </location>
</feature>
<feature type="signal peptide" evidence="2">
    <location>
        <begin position="1"/>
        <end position="18"/>
    </location>
</feature>
<organism evidence="3 4">
    <name type="scientific">Mycena maculata</name>
    <dbReference type="NCBI Taxonomy" id="230809"/>
    <lineage>
        <taxon>Eukaryota</taxon>
        <taxon>Fungi</taxon>
        <taxon>Dikarya</taxon>
        <taxon>Basidiomycota</taxon>
        <taxon>Agaricomycotina</taxon>
        <taxon>Agaricomycetes</taxon>
        <taxon>Agaricomycetidae</taxon>
        <taxon>Agaricales</taxon>
        <taxon>Marasmiineae</taxon>
        <taxon>Mycenaceae</taxon>
        <taxon>Mycena</taxon>
    </lineage>
</organism>
<comment type="caution">
    <text evidence="3">The sequence shown here is derived from an EMBL/GenBank/DDBJ whole genome shotgun (WGS) entry which is preliminary data.</text>
</comment>
<proteinExistence type="predicted"/>
<keyword evidence="4" id="KW-1185">Reference proteome</keyword>
<reference evidence="3" key="1">
    <citation type="submission" date="2023-03" db="EMBL/GenBank/DDBJ databases">
        <title>Massive genome expansion in bonnet fungi (Mycena s.s.) driven by repeated elements and novel gene families across ecological guilds.</title>
        <authorList>
            <consortium name="Lawrence Berkeley National Laboratory"/>
            <person name="Harder C.B."/>
            <person name="Miyauchi S."/>
            <person name="Viragh M."/>
            <person name="Kuo A."/>
            <person name="Thoen E."/>
            <person name="Andreopoulos B."/>
            <person name="Lu D."/>
            <person name="Skrede I."/>
            <person name="Drula E."/>
            <person name="Henrissat B."/>
            <person name="Morin E."/>
            <person name="Kohler A."/>
            <person name="Barry K."/>
            <person name="LaButti K."/>
            <person name="Morin E."/>
            <person name="Salamov A."/>
            <person name="Lipzen A."/>
            <person name="Mereny Z."/>
            <person name="Hegedus B."/>
            <person name="Baldrian P."/>
            <person name="Stursova M."/>
            <person name="Weitz H."/>
            <person name="Taylor A."/>
            <person name="Grigoriev I.V."/>
            <person name="Nagy L.G."/>
            <person name="Martin F."/>
            <person name="Kauserud H."/>
        </authorList>
    </citation>
    <scope>NUCLEOTIDE SEQUENCE</scope>
    <source>
        <strain evidence="3">CBHHK188m</strain>
    </source>
</reference>
<protein>
    <submittedName>
        <fullName evidence="3">Uncharacterized protein</fullName>
    </submittedName>
</protein>
<accession>A0AAD7J3B4</accession>
<evidence type="ECO:0000313" key="3">
    <source>
        <dbReference type="EMBL" id="KAJ7753583.1"/>
    </source>
</evidence>
<sequence length="116" mass="12145">MKLLPSSAFLALTQVAMAQDFLWRLYNNGGCDHSSPASDTFPPDPGAPGSGSFSQCIDAPQGLPWTNVEVNLDDVTTFVFCNDNCGGADLQSTNQNCNGVVPGCVIGSFIVFPTPG</sequence>
<name>A0AAD7J3B4_9AGAR</name>
<evidence type="ECO:0000256" key="1">
    <source>
        <dbReference type="SAM" id="MobiDB-lite"/>
    </source>
</evidence>
<evidence type="ECO:0000313" key="4">
    <source>
        <dbReference type="Proteomes" id="UP001215280"/>
    </source>
</evidence>
<keyword evidence="2" id="KW-0732">Signal</keyword>
<feature type="region of interest" description="Disordered" evidence="1">
    <location>
        <begin position="34"/>
        <end position="53"/>
    </location>
</feature>
<dbReference type="Proteomes" id="UP001215280">
    <property type="component" value="Unassembled WGS sequence"/>
</dbReference>
<dbReference type="AlphaFoldDB" id="A0AAD7J3B4"/>
<dbReference type="EMBL" id="JARJLG010000070">
    <property type="protein sequence ID" value="KAJ7753583.1"/>
    <property type="molecule type" value="Genomic_DNA"/>
</dbReference>